<evidence type="ECO:0000256" key="1">
    <source>
        <dbReference type="ARBA" id="ARBA00022679"/>
    </source>
</evidence>
<proteinExistence type="predicted"/>
<dbReference type="EMBL" id="FNYY01000006">
    <property type="protein sequence ID" value="SEJ44918.1"/>
    <property type="molecule type" value="Genomic_DNA"/>
</dbReference>
<dbReference type="Gene3D" id="3.90.550.10">
    <property type="entry name" value="Spore Coat Polysaccharide Biosynthesis Protein SpsA, Chain A"/>
    <property type="match status" value="1"/>
</dbReference>
<dbReference type="Pfam" id="PF12804">
    <property type="entry name" value="NTP_transf_3"/>
    <property type="match status" value="1"/>
</dbReference>
<dbReference type="InterPro" id="IPR050065">
    <property type="entry name" value="GlmU-like"/>
</dbReference>
<feature type="domain" description="MobA-like NTP transferase" evidence="4">
    <location>
        <begin position="7"/>
        <end position="134"/>
    </location>
</feature>
<accession>A0A975W9U8</accession>
<dbReference type="CDD" id="cd06422">
    <property type="entry name" value="NTP_transferase_like_1"/>
    <property type="match status" value="1"/>
</dbReference>
<gene>
    <name evidence="5" type="ORF">SAMN04487940_10612</name>
</gene>
<evidence type="ECO:0000313" key="6">
    <source>
        <dbReference type="Proteomes" id="UP000182932"/>
    </source>
</evidence>
<evidence type="ECO:0000259" key="4">
    <source>
        <dbReference type="Pfam" id="PF12804"/>
    </source>
</evidence>
<comment type="caution">
    <text evidence="5">The sequence shown here is derived from an EMBL/GenBank/DDBJ whole genome shotgun (WGS) entry which is preliminary data.</text>
</comment>
<dbReference type="InterPro" id="IPR029044">
    <property type="entry name" value="Nucleotide-diphossugar_trans"/>
</dbReference>
<evidence type="ECO:0000256" key="2">
    <source>
        <dbReference type="ARBA" id="ARBA00022695"/>
    </source>
</evidence>
<protein>
    <submittedName>
        <fullName evidence="5">MobA-like NTP transferase domain-containing protein</fullName>
    </submittedName>
</protein>
<organism evidence="5 6">
    <name type="scientific">Marinovum algicola</name>
    <dbReference type="NCBI Taxonomy" id="42444"/>
    <lineage>
        <taxon>Bacteria</taxon>
        <taxon>Pseudomonadati</taxon>
        <taxon>Pseudomonadota</taxon>
        <taxon>Alphaproteobacteria</taxon>
        <taxon>Rhodobacterales</taxon>
        <taxon>Roseobacteraceae</taxon>
        <taxon>Marinovum</taxon>
    </lineage>
</organism>
<dbReference type="Proteomes" id="UP000182932">
    <property type="component" value="Unassembled WGS sequence"/>
</dbReference>
<keyword evidence="3" id="KW-0460">Magnesium</keyword>
<dbReference type="GO" id="GO:0016779">
    <property type="term" value="F:nucleotidyltransferase activity"/>
    <property type="evidence" value="ECO:0007669"/>
    <property type="project" value="UniProtKB-KW"/>
</dbReference>
<evidence type="ECO:0000313" key="5">
    <source>
        <dbReference type="EMBL" id="SEJ44918.1"/>
    </source>
</evidence>
<name>A0A975W9U8_9RHOB</name>
<dbReference type="PANTHER" id="PTHR43584:SF8">
    <property type="entry name" value="N-ACETYLMURAMATE ALPHA-1-PHOSPHATE URIDYLYLTRANSFERASE"/>
    <property type="match status" value="1"/>
</dbReference>
<dbReference type="GeneID" id="80818269"/>
<keyword evidence="6" id="KW-1185">Reference proteome</keyword>
<evidence type="ECO:0000256" key="3">
    <source>
        <dbReference type="ARBA" id="ARBA00022842"/>
    </source>
</evidence>
<sequence>MSQPEAALLFAAGLGTRMRPLTDNRPKPLVKVAGRTLIDHALELVTPLGLPRVVANAHYRSDMLAAHLNGSGVAISHEAPQVLETGGGLKQALPLLGAGPVFTLNTDAVWRGPNPLHALCAAWNAERMDALLLCVPRAQVHGHKGKGDFLIGDDGRLSRGPGAVYSGVQIIKTEGLAQIEARVFSMWDLWRPMLAAGRMYGLAYRGDWCDVGHPDAIEIAEDMLAYV</sequence>
<reference evidence="5 6" key="1">
    <citation type="submission" date="2016-10" db="EMBL/GenBank/DDBJ databases">
        <authorList>
            <person name="Varghese N."/>
            <person name="Submissions S."/>
        </authorList>
    </citation>
    <scope>NUCLEOTIDE SEQUENCE [LARGE SCALE GENOMIC DNA]</scope>
    <source>
        <strain evidence="5 6">FF3</strain>
    </source>
</reference>
<dbReference type="InterPro" id="IPR025877">
    <property type="entry name" value="MobA-like_NTP_Trfase"/>
</dbReference>
<dbReference type="RefSeq" id="WP_074836471.1">
    <property type="nucleotide sequence ID" value="NZ_FNYY01000006.1"/>
</dbReference>
<dbReference type="SUPFAM" id="SSF53448">
    <property type="entry name" value="Nucleotide-diphospho-sugar transferases"/>
    <property type="match status" value="1"/>
</dbReference>
<dbReference type="AlphaFoldDB" id="A0A975W9U8"/>
<keyword evidence="2" id="KW-0548">Nucleotidyltransferase</keyword>
<keyword evidence="1 5" id="KW-0808">Transferase</keyword>
<dbReference type="PANTHER" id="PTHR43584">
    <property type="entry name" value="NUCLEOTIDYL TRANSFERASE"/>
    <property type="match status" value="1"/>
</dbReference>